<dbReference type="InterPro" id="IPR037069">
    <property type="entry name" value="AcylCoA_DH/ox_N_sf"/>
</dbReference>
<keyword evidence="1" id="KW-0285">Flavoprotein</keyword>
<dbReference type="Proteomes" id="UP000663583">
    <property type="component" value="Chromosome"/>
</dbReference>
<proteinExistence type="inferred from homology"/>
<dbReference type="Gene3D" id="2.40.110.10">
    <property type="entry name" value="Butyryl-CoA Dehydrogenase, subunit A, domain 2"/>
    <property type="match status" value="1"/>
</dbReference>
<dbReference type="GO" id="GO:0003995">
    <property type="term" value="F:acyl-CoA dehydrogenase activity"/>
    <property type="evidence" value="ECO:0007669"/>
    <property type="project" value="TreeGrafter"/>
</dbReference>
<accession>A0AAX1J3R2</accession>
<organism evidence="8 10">
    <name type="scientific">Mycobacterium kubicae</name>
    <dbReference type="NCBI Taxonomy" id="120959"/>
    <lineage>
        <taxon>Bacteria</taxon>
        <taxon>Bacillati</taxon>
        <taxon>Actinomycetota</taxon>
        <taxon>Actinomycetes</taxon>
        <taxon>Mycobacteriales</taxon>
        <taxon>Mycobacteriaceae</taxon>
        <taxon>Mycobacterium</taxon>
        <taxon>Mycobacterium simiae complex</taxon>
    </lineage>
</organism>
<evidence type="ECO:0000313" key="8">
    <source>
        <dbReference type="EMBL" id="QPI36036.1"/>
    </source>
</evidence>
<feature type="domain" description="Acyl-CoA dehydrogenase C-terminal" evidence="6">
    <location>
        <begin position="246"/>
        <end position="362"/>
    </location>
</feature>
<reference evidence="7" key="2">
    <citation type="submission" date="2020-02" db="EMBL/GenBank/DDBJ databases">
        <authorList>
            <person name="Matsumoto Y."/>
            <person name="Kinjo T."/>
            <person name="Motooka D."/>
            <person name="Nabeya D."/>
            <person name="Jung N."/>
            <person name="Uechi K."/>
            <person name="Horii T."/>
            <person name="Iida T."/>
            <person name="Fujita J."/>
            <person name="Nakamura S."/>
        </authorList>
    </citation>
    <scope>NUCLEOTIDE SEQUENCE</scope>
    <source>
        <strain evidence="7">JCM 13573</strain>
    </source>
</reference>
<sequence length="385" mass="41541">MTTMHARSLPIVDADNLVARAADLVPLLSFNAARADRQRHVPAENLDELREARLLRMMTPRRWGGHEAGCETKIRVVSELARGCASTSWLLAFLTRGAWFVGMMGKQAQSDVWATGPDTTVAAAVSPSGTAEIVDGGYRVSGRWRYCSGVEHADWVLLGARLEGPDGQPAPIVTLVPRDQVDIEDTWHVTGMRGTGSNTIVATGVTVPSHRTIPLAAVENAQRPFRRAAPYHVPLTLCTLLDLTGPQLGLARAALELVIDNTAKRGVSVQLVVARAASSIDTAQALVLTAAQEMDRAGRTRVRPALLDCARMHTKLTRGIVEARDAIRELMSVAGSSAFAEANPLQRIWRDSEITSSHAVSNPGITAEDYGRLLLGVDEPMVSDR</sequence>
<dbReference type="GO" id="GO:0005737">
    <property type="term" value="C:cytoplasm"/>
    <property type="evidence" value="ECO:0007669"/>
    <property type="project" value="TreeGrafter"/>
</dbReference>
<dbReference type="GO" id="GO:0033539">
    <property type="term" value="P:fatty acid beta-oxidation using acyl-CoA dehydrogenase"/>
    <property type="evidence" value="ECO:0007669"/>
    <property type="project" value="TreeGrafter"/>
</dbReference>
<evidence type="ECO:0000313" key="9">
    <source>
        <dbReference type="Proteomes" id="UP000465306"/>
    </source>
</evidence>
<evidence type="ECO:0000313" key="10">
    <source>
        <dbReference type="Proteomes" id="UP000663583"/>
    </source>
</evidence>
<dbReference type="Gene3D" id="1.10.540.10">
    <property type="entry name" value="Acyl-CoA dehydrogenase/oxidase, N-terminal domain"/>
    <property type="match status" value="1"/>
</dbReference>
<dbReference type="InterPro" id="IPR013786">
    <property type="entry name" value="AcylCoA_DH/ox_N"/>
</dbReference>
<gene>
    <name evidence="8" type="ORF">I2456_15775</name>
    <name evidence="7" type="ORF">MKUB_56160</name>
</gene>
<dbReference type="SUPFAM" id="SSF56645">
    <property type="entry name" value="Acyl-CoA dehydrogenase NM domain-like"/>
    <property type="match status" value="1"/>
</dbReference>
<dbReference type="InterPro" id="IPR050741">
    <property type="entry name" value="Acyl-CoA_dehydrogenase"/>
</dbReference>
<dbReference type="EMBL" id="CP065047">
    <property type="protein sequence ID" value="QPI36036.1"/>
    <property type="molecule type" value="Genomic_DNA"/>
</dbReference>
<keyword evidence="2" id="KW-0274">FAD</keyword>
<dbReference type="Pfam" id="PF08028">
    <property type="entry name" value="Acyl-CoA_dh_2"/>
    <property type="match status" value="1"/>
</dbReference>
<reference evidence="8" key="3">
    <citation type="submission" date="2020-11" db="EMBL/GenBank/DDBJ databases">
        <title>Intraspecies plasmid and genomic variation of Mycobacterium kubicae revealed by the complete genome sequences of two clinical isolates.</title>
        <authorList>
            <person name="Hendrix J.R."/>
            <person name="Epperson L.E."/>
            <person name="Honda J.R."/>
            <person name="Strong M."/>
        </authorList>
    </citation>
    <scope>NUCLEOTIDE SEQUENCE</scope>
    <source>
        <strain evidence="8">JCM 13573</strain>
    </source>
</reference>
<comment type="similarity">
    <text evidence="4">Belongs to the HpaH/HsaA monooxygenase family.</text>
</comment>
<evidence type="ECO:0000256" key="3">
    <source>
        <dbReference type="ARBA" id="ARBA00023002"/>
    </source>
</evidence>
<feature type="domain" description="Acyl-CoA dehydrogenase/oxidase N-terminal" evidence="5">
    <location>
        <begin position="31"/>
        <end position="113"/>
    </location>
</feature>
<dbReference type="PANTHER" id="PTHR48083:SF19">
    <property type="entry name" value="FLAVIN-DEPENDENT MONOOXYGENASE, OXYGENASE SUBUNIT HSAA"/>
    <property type="match status" value="1"/>
</dbReference>
<dbReference type="EMBL" id="BLKU01000005">
    <property type="protein sequence ID" value="GFG68126.1"/>
    <property type="molecule type" value="Genomic_DNA"/>
</dbReference>
<evidence type="ECO:0000313" key="7">
    <source>
        <dbReference type="EMBL" id="GFG68126.1"/>
    </source>
</evidence>
<dbReference type="GO" id="GO:0016712">
    <property type="term" value="F:oxidoreductase activity, acting on paired donors, with incorporation or reduction of molecular oxygen, reduced flavin or flavoprotein as one donor, and incorporation of one atom of oxygen"/>
    <property type="evidence" value="ECO:0007669"/>
    <property type="project" value="TreeGrafter"/>
</dbReference>
<evidence type="ECO:0000259" key="5">
    <source>
        <dbReference type="Pfam" id="PF02771"/>
    </source>
</evidence>
<dbReference type="KEGG" id="mku:I2456_15775"/>
<dbReference type="PIRSF" id="PIRSF016578">
    <property type="entry name" value="HsaA"/>
    <property type="match status" value="1"/>
</dbReference>
<evidence type="ECO:0000256" key="4">
    <source>
        <dbReference type="ARBA" id="ARBA00049661"/>
    </source>
</evidence>
<dbReference type="RefSeq" id="WP_085074536.1">
    <property type="nucleotide sequence ID" value="NZ_BLKU01000005.1"/>
</dbReference>
<evidence type="ECO:0000256" key="1">
    <source>
        <dbReference type="ARBA" id="ARBA00022630"/>
    </source>
</evidence>
<keyword evidence="9" id="KW-1185">Reference proteome</keyword>
<dbReference type="Proteomes" id="UP000465306">
    <property type="component" value="Unassembled WGS sequence"/>
</dbReference>
<dbReference type="InterPro" id="IPR046373">
    <property type="entry name" value="Acyl-CoA_Oxase/DH_mid-dom_sf"/>
</dbReference>
<dbReference type="GO" id="GO:0050660">
    <property type="term" value="F:flavin adenine dinucleotide binding"/>
    <property type="evidence" value="ECO:0007669"/>
    <property type="project" value="InterPro"/>
</dbReference>
<name>A0AAX1J3R2_9MYCO</name>
<keyword evidence="3" id="KW-0560">Oxidoreductase</keyword>
<reference evidence="7 9" key="1">
    <citation type="journal article" date="2019" name="Emerg. Microbes Infect.">
        <title>Comprehensive subspecies identification of 175 nontuberculous mycobacteria species based on 7547 genomic profiles.</title>
        <authorList>
            <person name="Matsumoto Y."/>
            <person name="Kinjo T."/>
            <person name="Motooka D."/>
            <person name="Nabeya D."/>
            <person name="Jung N."/>
            <person name="Uechi K."/>
            <person name="Horii T."/>
            <person name="Iida T."/>
            <person name="Fujita J."/>
            <person name="Nakamura S."/>
        </authorList>
    </citation>
    <scope>NUCLEOTIDE SEQUENCE [LARGE SCALE GENOMIC DNA]</scope>
    <source>
        <strain evidence="7 9">JCM 13573</strain>
    </source>
</reference>
<dbReference type="InterPro" id="IPR013107">
    <property type="entry name" value="Acyl-CoA_DH_C"/>
</dbReference>
<dbReference type="InterPro" id="IPR009100">
    <property type="entry name" value="AcylCoA_DH/oxidase_NM_dom_sf"/>
</dbReference>
<dbReference type="AlphaFoldDB" id="A0AAX1J3R2"/>
<dbReference type="InterPro" id="IPR036250">
    <property type="entry name" value="AcylCo_DH-like_C"/>
</dbReference>
<evidence type="ECO:0000256" key="2">
    <source>
        <dbReference type="ARBA" id="ARBA00022827"/>
    </source>
</evidence>
<dbReference type="PANTHER" id="PTHR48083">
    <property type="entry name" value="MEDIUM-CHAIN SPECIFIC ACYL-COA DEHYDROGENASE, MITOCHONDRIAL-RELATED"/>
    <property type="match status" value="1"/>
</dbReference>
<dbReference type="SUPFAM" id="SSF47203">
    <property type="entry name" value="Acyl-CoA dehydrogenase C-terminal domain-like"/>
    <property type="match status" value="1"/>
</dbReference>
<dbReference type="Pfam" id="PF02771">
    <property type="entry name" value="Acyl-CoA_dh_N"/>
    <property type="match status" value="1"/>
</dbReference>
<dbReference type="Gene3D" id="1.20.140.10">
    <property type="entry name" value="Butyryl-CoA Dehydrogenase, subunit A, domain 3"/>
    <property type="match status" value="1"/>
</dbReference>
<evidence type="ECO:0000259" key="6">
    <source>
        <dbReference type="Pfam" id="PF08028"/>
    </source>
</evidence>
<protein>
    <submittedName>
        <fullName evidence="7 8">Acyl-CoA dehydrogenase</fullName>
    </submittedName>
</protein>